<dbReference type="EMBL" id="VNHO01000005">
    <property type="protein sequence ID" value="TYP57607.1"/>
    <property type="molecule type" value="Genomic_DNA"/>
</dbReference>
<protein>
    <submittedName>
        <fullName evidence="4">Peptidase M23-like protein</fullName>
    </submittedName>
</protein>
<accession>A0A5S5AYQ6</accession>
<keyword evidence="1" id="KW-0732">Signal</keyword>
<evidence type="ECO:0000259" key="3">
    <source>
        <dbReference type="Pfam" id="PF01551"/>
    </source>
</evidence>
<dbReference type="InterPro" id="IPR050570">
    <property type="entry name" value="Cell_wall_metabolism_enzyme"/>
</dbReference>
<dbReference type="Gene3D" id="2.70.70.10">
    <property type="entry name" value="Glucose Permease (Domain IIA)"/>
    <property type="match status" value="1"/>
</dbReference>
<dbReference type="Pfam" id="PF01551">
    <property type="entry name" value="Peptidase_M23"/>
    <property type="match status" value="1"/>
</dbReference>
<dbReference type="PANTHER" id="PTHR21666:SF289">
    <property type="entry name" value="L-ALA--D-GLU ENDOPEPTIDASE"/>
    <property type="match status" value="1"/>
</dbReference>
<dbReference type="RefSeq" id="WP_246110683.1">
    <property type="nucleotide sequence ID" value="NZ_VNHO01000005.1"/>
</dbReference>
<feature type="transmembrane region" description="Helical" evidence="2">
    <location>
        <begin position="23"/>
        <end position="45"/>
    </location>
</feature>
<keyword evidence="5" id="KW-1185">Reference proteome</keyword>
<keyword evidence="2" id="KW-1133">Transmembrane helix</keyword>
<evidence type="ECO:0000313" key="5">
    <source>
        <dbReference type="Proteomes" id="UP000322294"/>
    </source>
</evidence>
<dbReference type="PANTHER" id="PTHR21666">
    <property type="entry name" value="PEPTIDASE-RELATED"/>
    <property type="match status" value="1"/>
</dbReference>
<evidence type="ECO:0000256" key="1">
    <source>
        <dbReference type="ARBA" id="ARBA00022729"/>
    </source>
</evidence>
<dbReference type="InterPro" id="IPR016047">
    <property type="entry name" value="M23ase_b-sheet_dom"/>
</dbReference>
<evidence type="ECO:0000313" key="4">
    <source>
        <dbReference type="EMBL" id="TYP57607.1"/>
    </source>
</evidence>
<dbReference type="Proteomes" id="UP000322294">
    <property type="component" value="Unassembled WGS sequence"/>
</dbReference>
<dbReference type="CDD" id="cd12797">
    <property type="entry name" value="M23_peptidase"/>
    <property type="match status" value="1"/>
</dbReference>
<organism evidence="4 5">
    <name type="scientific">Thermosediminibacter litoriperuensis</name>
    <dbReference type="NCBI Taxonomy" id="291989"/>
    <lineage>
        <taxon>Bacteria</taxon>
        <taxon>Bacillati</taxon>
        <taxon>Bacillota</taxon>
        <taxon>Clostridia</taxon>
        <taxon>Thermosediminibacterales</taxon>
        <taxon>Thermosediminibacteraceae</taxon>
        <taxon>Thermosediminibacter</taxon>
    </lineage>
</organism>
<dbReference type="SUPFAM" id="SSF51261">
    <property type="entry name" value="Duplicated hybrid motif"/>
    <property type="match status" value="1"/>
</dbReference>
<gene>
    <name evidence="4" type="ORF">LZ11_00600</name>
</gene>
<keyword evidence="2" id="KW-0472">Membrane</keyword>
<evidence type="ECO:0000256" key="2">
    <source>
        <dbReference type="SAM" id="Phobius"/>
    </source>
</evidence>
<comment type="caution">
    <text evidence="4">The sequence shown here is derived from an EMBL/GenBank/DDBJ whole genome shotgun (WGS) entry which is preliminary data.</text>
</comment>
<dbReference type="AlphaFoldDB" id="A0A5S5AYQ6"/>
<keyword evidence="2" id="KW-0812">Transmembrane</keyword>
<dbReference type="InterPro" id="IPR011055">
    <property type="entry name" value="Dup_hybrid_motif"/>
</dbReference>
<reference evidence="4 5" key="1">
    <citation type="submission" date="2019-07" db="EMBL/GenBank/DDBJ databases">
        <title>Genomic Encyclopedia of Type Strains, Phase I: the one thousand microbial genomes (KMG-I) project.</title>
        <authorList>
            <person name="Kyrpides N."/>
        </authorList>
    </citation>
    <scope>NUCLEOTIDE SEQUENCE [LARGE SCALE GENOMIC DNA]</scope>
    <source>
        <strain evidence="4 5">DSM 16647</strain>
    </source>
</reference>
<proteinExistence type="predicted"/>
<dbReference type="GO" id="GO:0004222">
    <property type="term" value="F:metalloendopeptidase activity"/>
    <property type="evidence" value="ECO:0007669"/>
    <property type="project" value="TreeGrafter"/>
</dbReference>
<feature type="domain" description="M23ase beta-sheet core" evidence="3">
    <location>
        <begin position="131"/>
        <end position="226"/>
    </location>
</feature>
<sequence>MWWQRQDADPYYPYYTGSSERDWSRFVSLKKVLISLIILCVVLLMKKVNFPMAATALSRVNQAISYEWDFNKLGDGLKNLSFLNQQVPVFKNFLREEESPPATSGALIAPIYGRVTSGFGRRFHPLLKVERMHNGIDIEQVEGSPVKAAGDGTVMLAAEDAEMGRLIKIRHDGDLVTLYAHLKDVYVKAGDKVRQGQIIGTVGKTGLAETPHLHFEIWEKGTAIDPELWIKIPEKP</sequence>
<name>A0A5S5AYQ6_9FIRM</name>